<dbReference type="Proteomes" id="UP001075354">
    <property type="component" value="Chromosome 2"/>
</dbReference>
<dbReference type="GO" id="GO:0032543">
    <property type="term" value="P:mitochondrial translation"/>
    <property type="evidence" value="ECO:0007669"/>
    <property type="project" value="TreeGrafter"/>
</dbReference>
<dbReference type="PANTHER" id="PTHR12220:SF13">
    <property type="entry name" value="LARGE RIBOSOMAL SUBUNIT PROTEIN UL16M"/>
    <property type="match status" value="1"/>
</dbReference>
<keyword evidence="6" id="KW-1185">Reference proteome</keyword>
<evidence type="ECO:0000256" key="1">
    <source>
        <dbReference type="ARBA" id="ARBA00008931"/>
    </source>
</evidence>
<sequence length="238" mass="27395">MFTRLSFFTGSNALSTSAVVKRKNYLQVPEDYSDINLPERPKLPMLTKVPTILPHQRIVKMKKSLHLIRGPEEVHNSLLHEQYGIMALTGGRLRFGHTEMMRLKISRKLDTSCAFAIWRIDDPWQPITKRGIGKRHGGGKGPIDHYVTPVKAGRIILEIGGRCSYEEVKPLLEEMAHLLPFKAMAVDQKTLLAMKKLEELKEQRNINPYTYKYLIMNNMCGSQNWVKPIDKLYFGKYV</sequence>
<evidence type="ECO:0000256" key="2">
    <source>
        <dbReference type="ARBA" id="ARBA00022980"/>
    </source>
</evidence>
<accession>A0AAV7Y0W7</accession>
<dbReference type="GO" id="GO:0019843">
    <property type="term" value="F:rRNA binding"/>
    <property type="evidence" value="ECO:0007669"/>
    <property type="project" value="InterPro"/>
</dbReference>
<dbReference type="SUPFAM" id="SSF54686">
    <property type="entry name" value="Ribosomal protein L16p/L10e"/>
    <property type="match status" value="1"/>
</dbReference>
<dbReference type="GO" id="GO:0003735">
    <property type="term" value="F:structural constituent of ribosome"/>
    <property type="evidence" value="ECO:0007669"/>
    <property type="project" value="InterPro"/>
</dbReference>
<dbReference type="InterPro" id="IPR000114">
    <property type="entry name" value="Ribosomal_uL16_bact-type"/>
</dbReference>
<protein>
    <recommendedName>
        <fullName evidence="4">Large ribosomal subunit protein uL16m</fullName>
    </recommendedName>
</protein>
<dbReference type="GO" id="GO:0005762">
    <property type="term" value="C:mitochondrial large ribosomal subunit"/>
    <property type="evidence" value="ECO:0007669"/>
    <property type="project" value="TreeGrafter"/>
</dbReference>
<proteinExistence type="inferred from homology"/>
<dbReference type="AlphaFoldDB" id="A0AAV7Y0W7"/>
<dbReference type="InterPro" id="IPR036920">
    <property type="entry name" value="Ribosomal_uL16_sf"/>
</dbReference>
<keyword evidence="2" id="KW-0689">Ribosomal protein</keyword>
<evidence type="ECO:0000256" key="4">
    <source>
        <dbReference type="ARBA" id="ARBA00035302"/>
    </source>
</evidence>
<name>A0AAV7Y0W7_9NEOP</name>
<evidence type="ECO:0000313" key="5">
    <source>
        <dbReference type="EMBL" id="KAJ1531018.1"/>
    </source>
</evidence>
<reference evidence="5" key="1">
    <citation type="submission" date="2022-12" db="EMBL/GenBank/DDBJ databases">
        <title>Chromosome-level genome assembly of the bean flower thrips Megalurothrips usitatus.</title>
        <authorList>
            <person name="Ma L."/>
            <person name="Liu Q."/>
            <person name="Li H."/>
            <person name="Cai W."/>
        </authorList>
    </citation>
    <scope>NUCLEOTIDE SEQUENCE</scope>
    <source>
        <strain evidence="5">Cailab_2022a</strain>
    </source>
</reference>
<evidence type="ECO:0000313" key="6">
    <source>
        <dbReference type="Proteomes" id="UP001075354"/>
    </source>
</evidence>
<comment type="caution">
    <text evidence="5">The sequence shown here is derived from an EMBL/GenBank/DDBJ whole genome shotgun (WGS) entry which is preliminary data.</text>
</comment>
<evidence type="ECO:0000256" key="3">
    <source>
        <dbReference type="ARBA" id="ARBA00023274"/>
    </source>
</evidence>
<dbReference type="PANTHER" id="PTHR12220">
    <property type="entry name" value="50S/60S RIBOSOMAL PROTEIN L16"/>
    <property type="match status" value="1"/>
</dbReference>
<dbReference type="InterPro" id="IPR047873">
    <property type="entry name" value="Ribosomal_uL16"/>
</dbReference>
<comment type="similarity">
    <text evidence="1">Belongs to the universal ribosomal protein uL16 family.</text>
</comment>
<dbReference type="Gene3D" id="3.90.1170.10">
    <property type="entry name" value="Ribosomal protein L10e/L16"/>
    <property type="match status" value="1"/>
</dbReference>
<organism evidence="5 6">
    <name type="scientific">Megalurothrips usitatus</name>
    <name type="common">bean blossom thrips</name>
    <dbReference type="NCBI Taxonomy" id="439358"/>
    <lineage>
        <taxon>Eukaryota</taxon>
        <taxon>Metazoa</taxon>
        <taxon>Ecdysozoa</taxon>
        <taxon>Arthropoda</taxon>
        <taxon>Hexapoda</taxon>
        <taxon>Insecta</taxon>
        <taxon>Pterygota</taxon>
        <taxon>Neoptera</taxon>
        <taxon>Paraneoptera</taxon>
        <taxon>Thysanoptera</taxon>
        <taxon>Terebrantia</taxon>
        <taxon>Thripoidea</taxon>
        <taxon>Thripidae</taxon>
        <taxon>Megalurothrips</taxon>
    </lineage>
</organism>
<dbReference type="Pfam" id="PF00252">
    <property type="entry name" value="Ribosomal_L16"/>
    <property type="match status" value="1"/>
</dbReference>
<gene>
    <name evidence="5" type="ORF">ONE63_005849</name>
</gene>
<keyword evidence="3" id="KW-0687">Ribonucleoprotein</keyword>
<dbReference type="EMBL" id="JAPTSV010000002">
    <property type="protein sequence ID" value="KAJ1531018.1"/>
    <property type="molecule type" value="Genomic_DNA"/>
</dbReference>